<reference evidence="1 2" key="1">
    <citation type="submission" date="2020-04" db="EMBL/GenBank/DDBJ databases">
        <title>Novel Paenibacillus strain UniB2 isolated from commercial digestive syrup.</title>
        <authorList>
            <person name="Thorat V."/>
            <person name="Kirdat K."/>
            <person name="Tiwarekar B."/>
            <person name="Yadav A."/>
        </authorList>
    </citation>
    <scope>NUCLEOTIDE SEQUENCE [LARGE SCALE GENOMIC DNA]</scope>
    <source>
        <strain evidence="1 2">UniB2</strain>
    </source>
</reference>
<sequence>MLQRLLRKRMILVIVPKYSIHQFLWCDFGASSLCGWAMEESDFTRVAVFVGSSAVPVLLRRTVNSPRSPLRPRLLQTHDRLWSKRARSRAVPLALAAAAAPS</sequence>
<name>A0A6H2GTW9_9BACL</name>
<protein>
    <submittedName>
        <fullName evidence="1">Uncharacterized protein</fullName>
    </submittedName>
</protein>
<dbReference type="KEGG" id="palr:HGI30_04150"/>
<proteinExistence type="predicted"/>
<accession>A0A6H2GTW9</accession>
<dbReference type="Proteomes" id="UP000502136">
    <property type="component" value="Chromosome"/>
</dbReference>
<dbReference type="RefSeq" id="WP_168906490.1">
    <property type="nucleotide sequence ID" value="NZ_CP051428.1"/>
</dbReference>
<dbReference type="EMBL" id="CP051428">
    <property type="protein sequence ID" value="QJC50835.1"/>
    <property type="molecule type" value="Genomic_DNA"/>
</dbReference>
<keyword evidence="2" id="KW-1185">Reference proteome</keyword>
<dbReference type="AlphaFoldDB" id="A0A6H2GTW9"/>
<organism evidence="1 2">
    <name type="scientific">Paenibacillus albicereus</name>
    <dbReference type="NCBI Taxonomy" id="2726185"/>
    <lineage>
        <taxon>Bacteria</taxon>
        <taxon>Bacillati</taxon>
        <taxon>Bacillota</taxon>
        <taxon>Bacilli</taxon>
        <taxon>Bacillales</taxon>
        <taxon>Paenibacillaceae</taxon>
        <taxon>Paenibacillus</taxon>
    </lineage>
</organism>
<evidence type="ECO:0000313" key="1">
    <source>
        <dbReference type="EMBL" id="QJC50835.1"/>
    </source>
</evidence>
<gene>
    <name evidence="1" type="ORF">HGI30_04150</name>
</gene>
<evidence type="ECO:0000313" key="2">
    <source>
        <dbReference type="Proteomes" id="UP000502136"/>
    </source>
</evidence>